<proteinExistence type="predicted"/>
<evidence type="ECO:0000313" key="2">
    <source>
        <dbReference type="Proteomes" id="UP000241462"/>
    </source>
</evidence>
<keyword evidence="2" id="KW-1185">Reference proteome</keyword>
<protein>
    <submittedName>
        <fullName evidence="1">Uncharacterized protein</fullName>
    </submittedName>
</protein>
<organism evidence="1 2">
    <name type="scientific">Coniella lustricola</name>
    <dbReference type="NCBI Taxonomy" id="2025994"/>
    <lineage>
        <taxon>Eukaryota</taxon>
        <taxon>Fungi</taxon>
        <taxon>Dikarya</taxon>
        <taxon>Ascomycota</taxon>
        <taxon>Pezizomycotina</taxon>
        <taxon>Sordariomycetes</taxon>
        <taxon>Sordariomycetidae</taxon>
        <taxon>Diaporthales</taxon>
        <taxon>Schizoparmaceae</taxon>
        <taxon>Coniella</taxon>
    </lineage>
</organism>
<reference evidence="1 2" key="1">
    <citation type="journal article" date="2018" name="Mycol. Prog.">
        <title>Coniella lustricola, a new species from submerged detritus.</title>
        <authorList>
            <person name="Raudabaugh D.B."/>
            <person name="Iturriaga T."/>
            <person name="Carver A."/>
            <person name="Mondo S."/>
            <person name="Pangilinan J."/>
            <person name="Lipzen A."/>
            <person name="He G."/>
            <person name="Amirebrahimi M."/>
            <person name="Grigoriev I.V."/>
            <person name="Miller A.N."/>
        </authorList>
    </citation>
    <scope>NUCLEOTIDE SEQUENCE [LARGE SCALE GENOMIC DNA]</scope>
    <source>
        <strain evidence="1 2">B22-T-1</strain>
    </source>
</reference>
<dbReference type="InParanoid" id="A0A2T2ZTC1"/>
<dbReference type="EMBL" id="KZ678733">
    <property type="protein sequence ID" value="PSR76008.1"/>
    <property type="molecule type" value="Genomic_DNA"/>
</dbReference>
<dbReference type="Proteomes" id="UP000241462">
    <property type="component" value="Unassembled WGS sequence"/>
</dbReference>
<accession>A0A2T2ZTC1</accession>
<sequence>MVVPVPVSDRVCRTTAVAATVAAVAAAADIYSCGESLQTGRCTNQISHRALLREMNWGLCMIVSSMLSTVVRAALYVLPNKASDTMLGIHTHTHTHTHAPCVSSLLHMVNYLHTRSRTSQADEYRLRVWTTPHEE</sequence>
<dbReference type="AlphaFoldDB" id="A0A2T2ZTC1"/>
<name>A0A2T2ZTC1_9PEZI</name>
<evidence type="ECO:0000313" key="1">
    <source>
        <dbReference type="EMBL" id="PSR76008.1"/>
    </source>
</evidence>
<gene>
    <name evidence="1" type="ORF">BD289DRAFT_182363</name>
</gene>